<organism evidence="1 2">
    <name type="scientific">Sphingomonas aurantiaca</name>
    <dbReference type="NCBI Taxonomy" id="185949"/>
    <lineage>
        <taxon>Bacteria</taxon>
        <taxon>Pseudomonadati</taxon>
        <taxon>Pseudomonadota</taxon>
        <taxon>Alphaproteobacteria</taxon>
        <taxon>Sphingomonadales</taxon>
        <taxon>Sphingomonadaceae</taxon>
        <taxon>Sphingomonas</taxon>
    </lineage>
</organism>
<reference evidence="1 2" key="1">
    <citation type="submission" date="2018-04" db="EMBL/GenBank/DDBJ databases">
        <title>Genomic Encyclopedia of Type Strains, Phase III (KMG-III): the genomes of soil and plant-associated and newly described type strains.</title>
        <authorList>
            <person name="Whitman W."/>
        </authorList>
    </citation>
    <scope>NUCLEOTIDE SEQUENCE [LARGE SCALE GENOMIC DNA]</scope>
    <source>
        <strain evidence="1 2">MA101b</strain>
    </source>
</reference>
<keyword evidence="2" id="KW-1185">Reference proteome</keyword>
<sequence>MITLGDVVRRQLHVPTIAAVRDVASVLAAGSADTLAVLFYGSNLRTGLIEGVLDFYVLTAGPPERGMWPTVSYREFAHHGETVRAKIATMRLATFAKAAAARTLDTTIWTRFVQPSALVWVREPAIASQVAAAIGDAARSAARFAAALGPASGTADTYWRALFRQTYAAELRVERKGREGQILGFDPARYDELLPLAWTADGIAFRDEAGVLRPDLPPARRAALQQAWARRRRAGKPINIARLVRAAFTFEGAARYGLWKVERHTGVAVPLTPWREKHPILAAPGVFWRVWRARSHTGTTTP</sequence>
<evidence type="ECO:0000313" key="1">
    <source>
        <dbReference type="EMBL" id="PTQ61227.1"/>
    </source>
</evidence>
<gene>
    <name evidence="1" type="ORF">C8J26_1554</name>
</gene>
<dbReference type="EMBL" id="QAOG01000002">
    <property type="protein sequence ID" value="PTQ61227.1"/>
    <property type="molecule type" value="Genomic_DNA"/>
</dbReference>
<dbReference type="AlphaFoldDB" id="A0A2T5GPH8"/>
<dbReference type="Proteomes" id="UP000244189">
    <property type="component" value="Unassembled WGS sequence"/>
</dbReference>
<protein>
    <submittedName>
        <fullName evidence="1">Uncharacterized protein</fullName>
    </submittedName>
</protein>
<proteinExistence type="predicted"/>
<evidence type="ECO:0000313" key="2">
    <source>
        <dbReference type="Proteomes" id="UP000244189"/>
    </source>
</evidence>
<dbReference type="RefSeq" id="WP_107957379.1">
    <property type="nucleotide sequence ID" value="NZ_JASPFP010000001.1"/>
</dbReference>
<name>A0A2T5GPH8_9SPHN</name>
<accession>A0A2T5GPH8</accession>
<comment type="caution">
    <text evidence="1">The sequence shown here is derived from an EMBL/GenBank/DDBJ whole genome shotgun (WGS) entry which is preliminary data.</text>
</comment>